<protein>
    <submittedName>
        <fullName evidence="1">Uncharacterized protein</fullName>
    </submittedName>
</protein>
<organism evidence="1 2">
    <name type="scientific">Vararia minispora EC-137</name>
    <dbReference type="NCBI Taxonomy" id="1314806"/>
    <lineage>
        <taxon>Eukaryota</taxon>
        <taxon>Fungi</taxon>
        <taxon>Dikarya</taxon>
        <taxon>Basidiomycota</taxon>
        <taxon>Agaricomycotina</taxon>
        <taxon>Agaricomycetes</taxon>
        <taxon>Russulales</taxon>
        <taxon>Lachnocladiaceae</taxon>
        <taxon>Vararia</taxon>
    </lineage>
</organism>
<keyword evidence="2" id="KW-1185">Reference proteome</keyword>
<evidence type="ECO:0000313" key="1">
    <source>
        <dbReference type="EMBL" id="KAI0028731.1"/>
    </source>
</evidence>
<proteinExistence type="predicted"/>
<name>A0ACB8QBT8_9AGAM</name>
<dbReference type="Proteomes" id="UP000814128">
    <property type="component" value="Unassembled WGS sequence"/>
</dbReference>
<reference evidence="1" key="1">
    <citation type="submission" date="2021-02" db="EMBL/GenBank/DDBJ databases">
        <authorList>
            <consortium name="DOE Joint Genome Institute"/>
            <person name="Ahrendt S."/>
            <person name="Looney B.P."/>
            <person name="Miyauchi S."/>
            <person name="Morin E."/>
            <person name="Drula E."/>
            <person name="Courty P.E."/>
            <person name="Chicoki N."/>
            <person name="Fauchery L."/>
            <person name="Kohler A."/>
            <person name="Kuo A."/>
            <person name="Labutti K."/>
            <person name="Pangilinan J."/>
            <person name="Lipzen A."/>
            <person name="Riley R."/>
            <person name="Andreopoulos W."/>
            <person name="He G."/>
            <person name="Johnson J."/>
            <person name="Barry K.W."/>
            <person name="Grigoriev I.V."/>
            <person name="Nagy L."/>
            <person name="Hibbett D."/>
            <person name="Henrissat B."/>
            <person name="Matheny P.B."/>
            <person name="Labbe J."/>
            <person name="Martin F."/>
        </authorList>
    </citation>
    <scope>NUCLEOTIDE SEQUENCE</scope>
    <source>
        <strain evidence="1">EC-137</strain>
    </source>
</reference>
<comment type="caution">
    <text evidence="1">The sequence shown here is derived from an EMBL/GenBank/DDBJ whole genome shotgun (WGS) entry which is preliminary data.</text>
</comment>
<reference evidence="1" key="2">
    <citation type="journal article" date="2022" name="New Phytol.">
        <title>Evolutionary transition to the ectomycorrhizal habit in the genomes of a hyperdiverse lineage of mushroom-forming fungi.</title>
        <authorList>
            <person name="Looney B."/>
            <person name="Miyauchi S."/>
            <person name="Morin E."/>
            <person name="Drula E."/>
            <person name="Courty P.E."/>
            <person name="Kohler A."/>
            <person name="Kuo A."/>
            <person name="LaButti K."/>
            <person name="Pangilinan J."/>
            <person name="Lipzen A."/>
            <person name="Riley R."/>
            <person name="Andreopoulos W."/>
            <person name="He G."/>
            <person name="Johnson J."/>
            <person name="Nolan M."/>
            <person name="Tritt A."/>
            <person name="Barry K.W."/>
            <person name="Grigoriev I.V."/>
            <person name="Nagy L.G."/>
            <person name="Hibbett D."/>
            <person name="Henrissat B."/>
            <person name="Matheny P.B."/>
            <person name="Labbe J."/>
            <person name="Martin F.M."/>
        </authorList>
    </citation>
    <scope>NUCLEOTIDE SEQUENCE</scope>
    <source>
        <strain evidence="1">EC-137</strain>
    </source>
</reference>
<evidence type="ECO:0000313" key="2">
    <source>
        <dbReference type="Proteomes" id="UP000814128"/>
    </source>
</evidence>
<gene>
    <name evidence="1" type="ORF">K488DRAFT_89443</name>
</gene>
<accession>A0ACB8QBT8</accession>
<sequence>MATSTLDGVVPLPRTLQLLTLATLTLSFALFVLAMMDLATAGFFLVVGAAVATMMHDVTVILYSRRLYPNQAPIFFPPAAAGFNIIFLGVCAVIYFAATAMVSWSSATILDGDMSYGTPANSGTLLAQAVLSPICAILLLITAAWCWRSRSLGQQYGYGEF</sequence>
<dbReference type="EMBL" id="MU273727">
    <property type="protein sequence ID" value="KAI0028731.1"/>
    <property type="molecule type" value="Genomic_DNA"/>
</dbReference>